<accession>A0A4P7NXI6</accession>
<keyword evidence="3" id="KW-1185">Reference proteome</keyword>
<dbReference type="OrthoDB" id="309040at2"/>
<dbReference type="Gene3D" id="2.40.50.90">
    <property type="match status" value="1"/>
</dbReference>
<dbReference type="RefSeq" id="WP_135794928.1">
    <property type="nucleotide sequence ID" value="NZ_CP032096.1"/>
</dbReference>
<dbReference type="InterPro" id="IPR035437">
    <property type="entry name" value="SNase_OB-fold_sf"/>
</dbReference>
<dbReference type="PROSITE" id="PS50830">
    <property type="entry name" value="TNASE_3"/>
    <property type="match status" value="1"/>
</dbReference>
<organism evidence="2 3">
    <name type="scientific">Hydrogenovibrio crunogenus</name>
    <dbReference type="NCBI Taxonomy" id="39765"/>
    <lineage>
        <taxon>Bacteria</taxon>
        <taxon>Pseudomonadati</taxon>
        <taxon>Pseudomonadota</taxon>
        <taxon>Gammaproteobacteria</taxon>
        <taxon>Thiotrichales</taxon>
        <taxon>Piscirickettsiaceae</taxon>
        <taxon>Hydrogenovibrio</taxon>
    </lineage>
</organism>
<evidence type="ECO:0000259" key="1">
    <source>
        <dbReference type="PROSITE" id="PS50830"/>
    </source>
</evidence>
<proteinExistence type="predicted"/>
<dbReference type="AlphaFoldDB" id="A0A4P7NXI6"/>
<feature type="domain" description="TNase-like" evidence="1">
    <location>
        <begin position="36"/>
        <end position="149"/>
    </location>
</feature>
<reference evidence="2 3" key="1">
    <citation type="submission" date="2018-08" db="EMBL/GenBank/DDBJ databases">
        <title>Horizontal acquisition of hydrogen conversion ability and other habitat adaptations in Hydrogenovibrio crunogenus strains.</title>
        <authorList>
            <person name="Gonnella G."/>
            <person name="Adam N."/>
            <person name="Perner M."/>
        </authorList>
    </citation>
    <scope>NUCLEOTIDE SEQUENCE [LARGE SCALE GENOMIC DNA]</scope>
    <source>
        <strain evidence="2 3">SP-41</strain>
    </source>
</reference>
<dbReference type="Pfam" id="PF00565">
    <property type="entry name" value="SNase"/>
    <property type="match status" value="1"/>
</dbReference>
<protein>
    <submittedName>
        <fullName evidence="2">Nuclease</fullName>
    </submittedName>
</protein>
<dbReference type="SMART" id="SM00318">
    <property type="entry name" value="SNc"/>
    <property type="match status" value="1"/>
</dbReference>
<name>A0A4P7NXI6_9GAMM</name>
<sequence length="149" mass="16992">MFYFHQFFIFLVWSIGSLNTSVASEKSYGSVTVDEVTSIYDGDTFRVNIHSWPKIAGKRMPVRINGIDTPELRAKCQFEKDLAVKAKQFTVSMLRSANKIELMNIKRGKYFRIIADVLIDRKDLAKSLIAKGLAVKYDGGTKVDWCEKD</sequence>
<gene>
    <name evidence="2" type="ORF">GHNINEIG_00199</name>
</gene>
<evidence type="ECO:0000313" key="3">
    <source>
        <dbReference type="Proteomes" id="UP000296201"/>
    </source>
</evidence>
<evidence type="ECO:0000313" key="2">
    <source>
        <dbReference type="EMBL" id="QBZ82175.1"/>
    </source>
</evidence>
<dbReference type="EMBL" id="CP032096">
    <property type="protein sequence ID" value="QBZ82175.1"/>
    <property type="molecule type" value="Genomic_DNA"/>
</dbReference>
<dbReference type="InterPro" id="IPR016071">
    <property type="entry name" value="Staphylococal_nuclease_OB-fold"/>
</dbReference>
<dbReference type="Proteomes" id="UP000296201">
    <property type="component" value="Chromosome"/>
</dbReference>
<dbReference type="SUPFAM" id="SSF50199">
    <property type="entry name" value="Staphylococcal nuclease"/>
    <property type="match status" value="1"/>
</dbReference>